<dbReference type="RefSeq" id="WP_273106177.1">
    <property type="nucleotide sequence ID" value="NZ_BAAACR010000005.1"/>
</dbReference>
<protein>
    <submittedName>
        <fullName evidence="1">Uncharacterized protein</fullName>
    </submittedName>
</protein>
<reference evidence="2" key="1">
    <citation type="journal article" date="2019" name="Int. J. Syst. Evol. Microbiol.">
        <title>The Global Catalogue of Microorganisms (GCM) 10K type strain sequencing project: providing services to taxonomists for standard genome sequencing and annotation.</title>
        <authorList>
            <consortium name="The Broad Institute Genomics Platform"/>
            <consortium name="The Broad Institute Genome Sequencing Center for Infectious Disease"/>
            <person name="Wu L."/>
            <person name="Ma J."/>
        </authorList>
    </citation>
    <scope>NUCLEOTIDE SEQUENCE [LARGE SCALE GENOMIC DNA]</scope>
    <source>
        <strain evidence="2">JCM 8542</strain>
    </source>
</reference>
<name>A0ABP3CKE0_9FIRM</name>
<dbReference type="EMBL" id="BAAACR010000005">
    <property type="protein sequence ID" value="GAA0207730.1"/>
    <property type="molecule type" value="Genomic_DNA"/>
</dbReference>
<gene>
    <name evidence="1" type="ORF">GCM10008919_08710</name>
</gene>
<sequence length="73" mass="8013">MTTSIIFLCVVMICYFAIRVNCIETRMNALEEALNQAVKEGKIDTKILGKPFGGGAGGIGDFWSALKSAWKER</sequence>
<keyword evidence="2" id="KW-1185">Reference proteome</keyword>
<organism evidence="1 2">
    <name type="scientific">Selenomonas dianae</name>
    <dbReference type="NCBI Taxonomy" id="135079"/>
    <lineage>
        <taxon>Bacteria</taxon>
        <taxon>Bacillati</taxon>
        <taxon>Bacillota</taxon>
        <taxon>Negativicutes</taxon>
        <taxon>Selenomonadales</taxon>
        <taxon>Selenomonadaceae</taxon>
        <taxon>Selenomonas</taxon>
    </lineage>
</organism>
<dbReference type="Proteomes" id="UP001500399">
    <property type="component" value="Unassembled WGS sequence"/>
</dbReference>
<proteinExistence type="predicted"/>
<accession>A0ABP3CKE0</accession>
<evidence type="ECO:0000313" key="2">
    <source>
        <dbReference type="Proteomes" id="UP001500399"/>
    </source>
</evidence>
<evidence type="ECO:0000313" key="1">
    <source>
        <dbReference type="EMBL" id="GAA0207730.1"/>
    </source>
</evidence>
<comment type="caution">
    <text evidence="1">The sequence shown here is derived from an EMBL/GenBank/DDBJ whole genome shotgun (WGS) entry which is preliminary data.</text>
</comment>